<evidence type="ECO:0000256" key="3">
    <source>
        <dbReference type="ARBA" id="ARBA00022960"/>
    </source>
</evidence>
<gene>
    <name evidence="7" type="ORF">BWK72_07230</name>
</gene>
<dbReference type="Pfam" id="PF04085">
    <property type="entry name" value="MreC"/>
    <property type="match status" value="1"/>
</dbReference>
<dbReference type="GO" id="GO:0005886">
    <property type="term" value="C:plasma membrane"/>
    <property type="evidence" value="ECO:0007669"/>
    <property type="project" value="TreeGrafter"/>
</dbReference>
<evidence type="ECO:0000256" key="4">
    <source>
        <dbReference type="ARBA" id="ARBA00032089"/>
    </source>
</evidence>
<proteinExistence type="inferred from homology"/>
<name>A0A1W9KVY9_9BURK</name>
<dbReference type="Gene3D" id="2.40.10.350">
    <property type="entry name" value="Rod shape-determining protein MreC, domain 2"/>
    <property type="match status" value="1"/>
</dbReference>
<evidence type="ECO:0000259" key="6">
    <source>
        <dbReference type="Pfam" id="PF04085"/>
    </source>
</evidence>
<sequence>MPLGTLDRSPPPFFRQGPSALSKLVFFGVLAVLLMVADHRFGFIKPVRAAIATVLYPLQWSMLQPVIWTRDSGKYLESLNTSQANEAAAQYRLGLQSQRAQQVEQLAQENARLRELLGLRERVNAPALAAQILYDAADPYTRKVIIDKGSLAAVIPGSPVLDELGVLGQVTRVYPLVSEVTLITDRNQAIPVLNVRTGLRALAFGDAASSAGALELRFLDANVDVEQGDLLTTSGVDGVYPPGLQVARVTAIDRGTDSAFARVRCEPVAAVTTGLHVLVLQPMAGQALARPEVAADLPVAKGKGAQP</sequence>
<dbReference type="PIRSF" id="PIRSF038471">
    <property type="entry name" value="MreC"/>
    <property type="match status" value="1"/>
</dbReference>
<dbReference type="InterPro" id="IPR007221">
    <property type="entry name" value="MreC"/>
</dbReference>
<dbReference type="PANTHER" id="PTHR34138:SF1">
    <property type="entry name" value="CELL SHAPE-DETERMINING PROTEIN MREC"/>
    <property type="match status" value="1"/>
</dbReference>
<evidence type="ECO:0000256" key="1">
    <source>
        <dbReference type="ARBA" id="ARBA00009369"/>
    </source>
</evidence>
<comment type="caution">
    <text evidence="7">The sequence shown here is derived from an EMBL/GenBank/DDBJ whole genome shotgun (WGS) entry which is preliminary data.</text>
</comment>
<keyword evidence="3 5" id="KW-0133">Cell shape</keyword>
<evidence type="ECO:0000256" key="5">
    <source>
        <dbReference type="PIRNR" id="PIRNR038471"/>
    </source>
</evidence>
<dbReference type="PANTHER" id="PTHR34138">
    <property type="entry name" value="CELL SHAPE-DETERMINING PROTEIN MREC"/>
    <property type="match status" value="1"/>
</dbReference>
<dbReference type="Gene3D" id="2.40.10.340">
    <property type="entry name" value="Rod shape-determining protein MreC, domain 1"/>
    <property type="match status" value="1"/>
</dbReference>
<dbReference type="GO" id="GO:0008360">
    <property type="term" value="P:regulation of cell shape"/>
    <property type="evidence" value="ECO:0007669"/>
    <property type="project" value="UniProtKB-KW"/>
</dbReference>
<dbReference type="Proteomes" id="UP000192505">
    <property type="component" value="Unassembled WGS sequence"/>
</dbReference>
<dbReference type="InterPro" id="IPR042177">
    <property type="entry name" value="Cell/Rod_1"/>
</dbReference>
<evidence type="ECO:0000313" key="8">
    <source>
        <dbReference type="Proteomes" id="UP000192505"/>
    </source>
</evidence>
<evidence type="ECO:0000256" key="2">
    <source>
        <dbReference type="ARBA" id="ARBA00013855"/>
    </source>
</evidence>
<accession>A0A1W9KVY9</accession>
<protein>
    <recommendedName>
        <fullName evidence="2 5">Cell shape-determining protein MreC</fullName>
    </recommendedName>
    <alternativeName>
        <fullName evidence="4 5">Cell shape protein MreC</fullName>
    </alternativeName>
</protein>
<organism evidence="7 8">
    <name type="scientific">Rhodoferax ferrireducens</name>
    <dbReference type="NCBI Taxonomy" id="192843"/>
    <lineage>
        <taxon>Bacteria</taxon>
        <taxon>Pseudomonadati</taxon>
        <taxon>Pseudomonadota</taxon>
        <taxon>Betaproteobacteria</taxon>
        <taxon>Burkholderiales</taxon>
        <taxon>Comamonadaceae</taxon>
        <taxon>Rhodoferax</taxon>
    </lineage>
</organism>
<comment type="function">
    <text evidence="5">Involved in formation and maintenance of cell shape.</text>
</comment>
<reference evidence="7 8" key="1">
    <citation type="submission" date="2017-01" db="EMBL/GenBank/DDBJ databases">
        <title>Novel large sulfur bacteria in the metagenomes of groundwater-fed chemosynthetic microbial mats in the Lake Huron basin.</title>
        <authorList>
            <person name="Sharrar A.M."/>
            <person name="Flood B.E."/>
            <person name="Bailey J.V."/>
            <person name="Jones D.S."/>
            <person name="Biddanda B."/>
            <person name="Ruberg S.A."/>
            <person name="Marcus D.N."/>
            <person name="Dick G.J."/>
        </authorList>
    </citation>
    <scope>NUCLEOTIDE SEQUENCE [LARGE SCALE GENOMIC DNA]</scope>
    <source>
        <strain evidence="7">A7</strain>
    </source>
</reference>
<dbReference type="AlphaFoldDB" id="A0A1W9KVY9"/>
<evidence type="ECO:0000313" key="7">
    <source>
        <dbReference type="EMBL" id="OQW88744.1"/>
    </source>
</evidence>
<comment type="similarity">
    <text evidence="1 5">Belongs to the MreC family.</text>
</comment>
<dbReference type="InterPro" id="IPR055342">
    <property type="entry name" value="MreC_beta-barrel_core"/>
</dbReference>
<dbReference type="InterPro" id="IPR042175">
    <property type="entry name" value="Cell/Rod_MreC_2"/>
</dbReference>
<feature type="domain" description="Rod shape-determining protein MreC beta-barrel core" evidence="6">
    <location>
        <begin position="133"/>
        <end position="281"/>
    </location>
</feature>
<dbReference type="NCBIfam" id="TIGR00219">
    <property type="entry name" value="mreC"/>
    <property type="match status" value="1"/>
</dbReference>
<dbReference type="EMBL" id="MTEI01000003">
    <property type="protein sequence ID" value="OQW88744.1"/>
    <property type="molecule type" value="Genomic_DNA"/>
</dbReference>